<evidence type="ECO:0000313" key="2">
    <source>
        <dbReference type="Proteomes" id="UP000291116"/>
    </source>
</evidence>
<gene>
    <name evidence="1" type="ORF">PSNMU_V1.4_AUG-EV-PASAV3_0039400</name>
</gene>
<dbReference type="EMBL" id="CAACVS010000114">
    <property type="protein sequence ID" value="VEU37066.1"/>
    <property type="molecule type" value="Genomic_DNA"/>
</dbReference>
<protein>
    <submittedName>
        <fullName evidence="1">Uncharacterized protein</fullName>
    </submittedName>
</protein>
<sequence length="101" mass="11473">MRSSSPICPPLINDASSFSRGPTKVSSMRFRRDRFCDQDENFHLSMFVKRETVDTAILYSSELGGSMAEDFEDDEVFESIAFSSRIFGKTTTVFKFFPVSC</sequence>
<reference evidence="1 2" key="1">
    <citation type="submission" date="2019-01" db="EMBL/GenBank/DDBJ databases">
        <authorList>
            <person name="Ferrante I. M."/>
        </authorList>
    </citation>
    <scope>NUCLEOTIDE SEQUENCE [LARGE SCALE GENOMIC DNA]</scope>
    <source>
        <strain evidence="1 2">B856</strain>
    </source>
</reference>
<name>A0A448Z4R9_9STRA</name>
<keyword evidence="2" id="KW-1185">Reference proteome</keyword>
<proteinExistence type="predicted"/>
<organism evidence="1 2">
    <name type="scientific">Pseudo-nitzschia multistriata</name>
    <dbReference type="NCBI Taxonomy" id="183589"/>
    <lineage>
        <taxon>Eukaryota</taxon>
        <taxon>Sar</taxon>
        <taxon>Stramenopiles</taxon>
        <taxon>Ochrophyta</taxon>
        <taxon>Bacillariophyta</taxon>
        <taxon>Bacillariophyceae</taxon>
        <taxon>Bacillariophycidae</taxon>
        <taxon>Bacillariales</taxon>
        <taxon>Bacillariaceae</taxon>
        <taxon>Pseudo-nitzschia</taxon>
    </lineage>
</organism>
<accession>A0A448Z4R9</accession>
<dbReference type="AlphaFoldDB" id="A0A448Z4R9"/>
<dbReference type="Proteomes" id="UP000291116">
    <property type="component" value="Unassembled WGS sequence"/>
</dbReference>
<evidence type="ECO:0000313" key="1">
    <source>
        <dbReference type="EMBL" id="VEU37066.1"/>
    </source>
</evidence>